<dbReference type="Proteomes" id="UP001164250">
    <property type="component" value="Chromosome 8"/>
</dbReference>
<proteinExistence type="predicted"/>
<name>A0ACC1AWI1_9ROSI</name>
<keyword evidence="2" id="KW-1185">Reference proteome</keyword>
<accession>A0ACC1AWI1</accession>
<sequence>MGRIQYISQPSSGHVNVLKELVQVKTQCGWKERSDNFTCLPRFDQPEAMKFLVEAMNDHEFMNSKGDDRNTILQLEWLINKWRGAISAKDIAVSSHELASTQTSILTSHGNDQINVLHPQDIRSISPATAREVSNGGYKRF</sequence>
<evidence type="ECO:0000313" key="2">
    <source>
        <dbReference type="Proteomes" id="UP001164250"/>
    </source>
</evidence>
<gene>
    <name evidence="1" type="ORF">Patl1_14561</name>
</gene>
<protein>
    <submittedName>
        <fullName evidence="1">Uncharacterized protein</fullName>
    </submittedName>
</protein>
<organism evidence="1 2">
    <name type="scientific">Pistacia atlantica</name>
    <dbReference type="NCBI Taxonomy" id="434234"/>
    <lineage>
        <taxon>Eukaryota</taxon>
        <taxon>Viridiplantae</taxon>
        <taxon>Streptophyta</taxon>
        <taxon>Embryophyta</taxon>
        <taxon>Tracheophyta</taxon>
        <taxon>Spermatophyta</taxon>
        <taxon>Magnoliopsida</taxon>
        <taxon>eudicotyledons</taxon>
        <taxon>Gunneridae</taxon>
        <taxon>Pentapetalae</taxon>
        <taxon>rosids</taxon>
        <taxon>malvids</taxon>
        <taxon>Sapindales</taxon>
        <taxon>Anacardiaceae</taxon>
        <taxon>Pistacia</taxon>
    </lineage>
</organism>
<evidence type="ECO:0000313" key="1">
    <source>
        <dbReference type="EMBL" id="KAJ0091008.1"/>
    </source>
</evidence>
<dbReference type="EMBL" id="CM047904">
    <property type="protein sequence ID" value="KAJ0091008.1"/>
    <property type="molecule type" value="Genomic_DNA"/>
</dbReference>
<reference evidence="2" key="1">
    <citation type="journal article" date="2023" name="G3 (Bethesda)">
        <title>Genome assembly and association tests identify interacting loci associated with vigor, precocity, and sex in interspecific pistachio rootstocks.</title>
        <authorList>
            <person name="Palmer W."/>
            <person name="Jacygrad E."/>
            <person name="Sagayaradj S."/>
            <person name="Cavanaugh K."/>
            <person name="Han R."/>
            <person name="Bertier L."/>
            <person name="Beede B."/>
            <person name="Kafkas S."/>
            <person name="Golino D."/>
            <person name="Preece J."/>
            <person name="Michelmore R."/>
        </authorList>
    </citation>
    <scope>NUCLEOTIDE SEQUENCE [LARGE SCALE GENOMIC DNA]</scope>
</reference>
<comment type="caution">
    <text evidence="1">The sequence shown here is derived from an EMBL/GenBank/DDBJ whole genome shotgun (WGS) entry which is preliminary data.</text>
</comment>